<feature type="compositionally biased region" description="Polar residues" evidence="1">
    <location>
        <begin position="109"/>
        <end position="118"/>
    </location>
</feature>
<reference evidence="2" key="1">
    <citation type="submission" date="2019-07" db="EMBL/GenBank/DDBJ databases">
        <title>Annotation for the trematode Paragonimus miyazaki's.</title>
        <authorList>
            <person name="Choi Y.-J."/>
        </authorList>
    </citation>
    <scope>NUCLEOTIDE SEQUENCE</scope>
    <source>
        <strain evidence="2">Japan</strain>
    </source>
</reference>
<dbReference type="OrthoDB" id="6249318at2759"/>
<dbReference type="AlphaFoldDB" id="A0A8S9ZB24"/>
<sequence length="159" mass="17769">MGQTAGKTNQYVGWRAEQIPTEIDEEVSVDDEEEYASCVSHGTPTVKTRPSRTFGKTRLSNSEHRSITSWIVQETPIFLSKLTTTYEKRGDQSDSCAGLLTRNGKDKNQQSVAPQQEPNKNRHSAHKVFVSTLNKSSIHTTQSATSEKSNLIEMSDDEH</sequence>
<evidence type="ECO:0000313" key="3">
    <source>
        <dbReference type="Proteomes" id="UP000822476"/>
    </source>
</evidence>
<gene>
    <name evidence="2" type="ORF">EG68_01401</name>
</gene>
<evidence type="ECO:0000256" key="1">
    <source>
        <dbReference type="SAM" id="MobiDB-lite"/>
    </source>
</evidence>
<feature type="region of interest" description="Disordered" evidence="1">
    <location>
        <begin position="88"/>
        <end position="159"/>
    </location>
</feature>
<feature type="compositionally biased region" description="Polar residues" evidence="1">
    <location>
        <begin position="131"/>
        <end position="149"/>
    </location>
</feature>
<name>A0A8S9ZB24_9TREM</name>
<comment type="caution">
    <text evidence="2">The sequence shown here is derived from an EMBL/GenBank/DDBJ whole genome shotgun (WGS) entry which is preliminary data.</text>
</comment>
<organism evidence="2 3">
    <name type="scientific">Paragonimus skrjabini miyazakii</name>
    <dbReference type="NCBI Taxonomy" id="59628"/>
    <lineage>
        <taxon>Eukaryota</taxon>
        <taxon>Metazoa</taxon>
        <taxon>Spiralia</taxon>
        <taxon>Lophotrochozoa</taxon>
        <taxon>Platyhelminthes</taxon>
        <taxon>Trematoda</taxon>
        <taxon>Digenea</taxon>
        <taxon>Plagiorchiida</taxon>
        <taxon>Troglotremata</taxon>
        <taxon>Troglotrematidae</taxon>
        <taxon>Paragonimus</taxon>
    </lineage>
</organism>
<feature type="region of interest" description="Disordered" evidence="1">
    <location>
        <begin position="40"/>
        <end position="60"/>
    </location>
</feature>
<evidence type="ECO:0000313" key="2">
    <source>
        <dbReference type="EMBL" id="KAF7260637.1"/>
    </source>
</evidence>
<proteinExistence type="predicted"/>
<keyword evidence="3" id="KW-1185">Reference proteome</keyword>
<accession>A0A8S9ZB24</accession>
<protein>
    <submittedName>
        <fullName evidence="2">Uncharacterized protein</fullName>
    </submittedName>
</protein>
<dbReference type="EMBL" id="JTDE01000665">
    <property type="protein sequence ID" value="KAF7260637.1"/>
    <property type="molecule type" value="Genomic_DNA"/>
</dbReference>
<dbReference type="Proteomes" id="UP000822476">
    <property type="component" value="Unassembled WGS sequence"/>
</dbReference>